<dbReference type="RefSeq" id="WP_132419853.1">
    <property type="nucleotide sequence ID" value="NZ_SKFG01000027.1"/>
</dbReference>
<protein>
    <submittedName>
        <fullName evidence="1">DUF309 domain-containing protein</fullName>
    </submittedName>
</protein>
<dbReference type="InterPro" id="IPR005500">
    <property type="entry name" value="DUF309"/>
</dbReference>
<gene>
    <name evidence="1" type="ORF">E0485_20095</name>
</gene>
<dbReference type="Pfam" id="PF03745">
    <property type="entry name" value="DUF309"/>
    <property type="match status" value="1"/>
</dbReference>
<organism evidence="1 2">
    <name type="scientific">Paenibacillus albiflavus</name>
    <dbReference type="NCBI Taxonomy" id="2545760"/>
    <lineage>
        <taxon>Bacteria</taxon>
        <taxon>Bacillati</taxon>
        <taxon>Bacillota</taxon>
        <taxon>Bacilli</taxon>
        <taxon>Bacillales</taxon>
        <taxon>Paenibacillaceae</taxon>
        <taxon>Paenibacillus</taxon>
    </lineage>
</organism>
<reference evidence="1 2" key="1">
    <citation type="submission" date="2019-03" db="EMBL/GenBank/DDBJ databases">
        <authorList>
            <person name="Kim M.K.M."/>
        </authorList>
    </citation>
    <scope>NUCLEOTIDE SEQUENCE [LARGE SCALE GENOMIC DNA]</scope>
    <source>
        <strain evidence="1 2">18JY21-1</strain>
    </source>
</reference>
<dbReference type="InterPro" id="IPR023203">
    <property type="entry name" value="TTHA0068_sf"/>
</dbReference>
<proteinExistence type="predicted"/>
<dbReference type="Gene3D" id="1.10.3450.10">
    <property type="entry name" value="TTHA0068-like"/>
    <property type="match status" value="1"/>
</dbReference>
<dbReference type="EMBL" id="SKFG01000027">
    <property type="protein sequence ID" value="TCZ74282.1"/>
    <property type="molecule type" value="Genomic_DNA"/>
</dbReference>
<dbReference type="PANTHER" id="PTHR34796">
    <property type="entry name" value="EXPRESSED PROTEIN"/>
    <property type="match status" value="1"/>
</dbReference>
<dbReference type="Proteomes" id="UP000295418">
    <property type="component" value="Unassembled WGS sequence"/>
</dbReference>
<comment type="caution">
    <text evidence="1">The sequence shown here is derived from an EMBL/GenBank/DDBJ whole genome shotgun (WGS) entry which is preliminary data.</text>
</comment>
<sequence length="140" mass="16744">MSQKIYDPLYLQFLYDFNCTRDYFECHESLEELWLEEAKDPFYQGLLQVAVALYHHRNENVSGALKLMRSALDKLSRYPERMLGIDLEQVRINSRAYLTKLEHIPNVQFEHEPFDIVILDPALQEQLNHHIHELERKITD</sequence>
<dbReference type="PANTHER" id="PTHR34796:SF1">
    <property type="entry name" value="EXPRESSED PROTEIN"/>
    <property type="match status" value="1"/>
</dbReference>
<evidence type="ECO:0000313" key="1">
    <source>
        <dbReference type="EMBL" id="TCZ74282.1"/>
    </source>
</evidence>
<name>A0A4V2WN66_9BACL</name>
<dbReference type="OrthoDB" id="165483at2"/>
<dbReference type="SUPFAM" id="SSF140663">
    <property type="entry name" value="TTHA0068-like"/>
    <property type="match status" value="1"/>
</dbReference>
<dbReference type="AlphaFoldDB" id="A0A4V2WN66"/>
<evidence type="ECO:0000313" key="2">
    <source>
        <dbReference type="Proteomes" id="UP000295418"/>
    </source>
</evidence>
<keyword evidence="2" id="KW-1185">Reference proteome</keyword>
<accession>A0A4V2WN66</accession>